<gene>
    <name evidence="2" type="ORF">ACFOGJ_17555</name>
</gene>
<accession>A0ABV7L3V7</accession>
<feature type="transmembrane region" description="Helical" evidence="1">
    <location>
        <begin position="141"/>
        <end position="161"/>
    </location>
</feature>
<sequence length="176" mass="18566">MSALARLLQLLSIVLFALAAGFFYAYSCSVLWGLDDAPPVAAIEAMQGINRAVRNPLFALSFFGALPAAALACLTFRPWRLQAAGLLSFGAVIAWLAAFATTVAIHVPMNQALAVVDATALGDPTQVWRDFSTPWLFWNHLRAGASTLALLLMVLAVTAAARRGGTEAVHPGAAES</sequence>
<dbReference type="Pfam" id="PF08592">
    <property type="entry name" value="Anthrone_oxy"/>
    <property type="match status" value="1"/>
</dbReference>
<keyword evidence="1" id="KW-0472">Membrane</keyword>
<name>A0ABV7L3V7_9PROT</name>
<evidence type="ECO:0000313" key="3">
    <source>
        <dbReference type="Proteomes" id="UP001595528"/>
    </source>
</evidence>
<dbReference type="Proteomes" id="UP001595528">
    <property type="component" value="Unassembled WGS sequence"/>
</dbReference>
<dbReference type="InterPro" id="IPR013901">
    <property type="entry name" value="Anthrone_oxy"/>
</dbReference>
<proteinExistence type="predicted"/>
<evidence type="ECO:0000256" key="1">
    <source>
        <dbReference type="SAM" id="Phobius"/>
    </source>
</evidence>
<feature type="transmembrane region" description="Helical" evidence="1">
    <location>
        <begin position="57"/>
        <end position="76"/>
    </location>
</feature>
<keyword evidence="3" id="KW-1185">Reference proteome</keyword>
<keyword evidence="1" id="KW-1133">Transmembrane helix</keyword>
<organism evidence="2 3">
    <name type="scientific">Marinibaculum pumilum</name>
    <dbReference type="NCBI Taxonomy" id="1766165"/>
    <lineage>
        <taxon>Bacteria</taxon>
        <taxon>Pseudomonadati</taxon>
        <taxon>Pseudomonadota</taxon>
        <taxon>Alphaproteobacteria</taxon>
        <taxon>Rhodospirillales</taxon>
        <taxon>Rhodospirillaceae</taxon>
        <taxon>Marinibaculum</taxon>
    </lineage>
</organism>
<reference evidence="3" key="1">
    <citation type="journal article" date="2019" name="Int. J. Syst. Evol. Microbiol.">
        <title>The Global Catalogue of Microorganisms (GCM) 10K type strain sequencing project: providing services to taxonomists for standard genome sequencing and annotation.</title>
        <authorList>
            <consortium name="The Broad Institute Genomics Platform"/>
            <consortium name="The Broad Institute Genome Sequencing Center for Infectious Disease"/>
            <person name="Wu L."/>
            <person name="Ma J."/>
        </authorList>
    </citation>
    <scope>NUCLEOTIDE SEQUENCE [LARGE SCALE GENOMIC DNA]</scope>
    <source>
        <strain evidence="3">KCTC 42964</strain>
    </source>
</reference>
<evidence type="ECO:0000313" key="2">
    <source>
        <dbReference type="EMBL" id="MFC3229056.1"/>
    </source>
</evidence>
<feature type="transmembrane region" description="Helical" evidence="1">
    <location>
        <begin position="83"/>
        <end position="107"/>
    </location>
</feature>
<protein>
    <submittedName>
        <fullName evidence="2">DUF1772 domain-containing protein</fullName>
    </submittedName>
</protein>
<keyword evidence="1" id="KW-0812">Transmembrane</keyword>
<dbReference type="EMBL" id="JBHRTR010000031">
    <property type="protein sequence ID" value="MFC3229056.1"/>
    <property type="molecule type" value="Genomic_DNA"/>
</dbReference>
<comment type="caution">
    <text evidence="2">The sequence shown here is derived from an EMBL/GenBank/DDBJ whole genome shotgun (WGS) entry which is preliminary data.</text>
</comment>
<dbReference type="RefSeq" id="WP_379902884.1">
    <property type="nucleotide sequence ID" value="NZ_JBHRTR010000031.1"/>
</dbReference>